<sequence length="119" mass="13288">THSIFSFICYAQNPTRVQSTRPIQLPHPTPENSKIEFLSSSLLYGDQRCNQMPHAITVSVAPAMIYYLILAALSWLHRRSPSLCYCGCTTVNTPPYPTHIAQNGGMPGFMAELRALTNY</sequence>
<dbReference type="EMBL" id="JASCZI010181743">
    <property type="protein sequence ID" value="MED6185625.1"/>
    <property type="molecule type" value="Genomic_DNA"/>
</dbReference>
<evidence type="ECO:0000313" key="2">
    <source>
        <dbReference type="EMBL" id="MED6185625.1"/>
    </source>
</evidence>
<evidence type="ECO:0000256" key="1">
    <source>
        <dbReference type="SAM" id="Phobius"/>
    </source>
</evidence>
<proteinExistence type="predicted"/>
<evidence type="ECO:0000313" key="3">
    <source>
        <dbReference type="Proteomes" id="UP001341840"/>
    </source>
</evidence>
<name>A0ABU6WIE9_9FABA</name>
<keyword evidence="1" id="KW-0812">Transmembrane</keyword>
<keyword evidence="3" id="KW-1185">Reference proteome</keyword>
<keyword evidence="1" id="KW-0472">Membrane</keyword>
<comment type="caution">
    <text evidence="2">The sequence shown here is derived from an EMBL/GenBank/DDBJ whole genome shotgun (WGS) entry which is preliminary data.</text>
</comment>
<feature type="non-terminal residue" evidence="2">
    <location>
        <position position="1"/>
    </location>
</feature>
<dbReference type="Proteomes" id="UP001341840">
    <property type="component" value="Unassembled WGS sequence"/>
</dbReference>
<feature type="transmembrane region" description="Helical" evidence="1">
    <location>
        <begin position="55"/>
        <end position="76"/>
    </location>
</feature>
<protein>
    <submittedName>
        <fullName evidence="2">Uncharacterized protein</fullName>
    </submittedName>
</protein>
<gene>
    <name evidence="2" type="ORF">PIB30_058885</name>
</gene>
<organism evidence="2 3">
    <name type="scientific">Stylosanthes scabra</name>
    <dbReference type="NCBI Taxonomy" id="79078"/>
    <lineage>
        <taxon>Eukaryota</taxon>
        <taxon>Viridiplantae</taxon>
        <taxon>Streptophyta</taxon>
        <taxon>Embryophyta</taxon>
        <taxon>Tracheophyta</taxon>
        <taxon>Spermatophyta</taxon>
        <taxon>Magnoliopsida</taxon>
        <taxon>eudicotyledons</taxon>
        <taxon>Gunneridae</taxon>
        <taxon>Pentapetalae</taxon>
        <taxon>rosids</taxon>
        <taxon>fabids</taxon>
        <taxon>Fabales</taxon>
        <taxon>Fabaceae</taxon>
        <taxon>Papilionoideae</taxon>
        <taxon>50 kb inversion clade</taxon>
        <taxon>dalbergioids sensu lato</taxon>
        <taxon>Dalbergieae</taxon>
        <taxon>Pterocarpus clade</taxon>
        <taxon>Stylosanthes</taxon>
    </lineage>
</organism>
<keyword evidence="1" id="KW-1133">Transmembrane helix</keyword>
<accession>A0ABU6WIE9</accession>
<reference evidence="2 3" key="1">
    <citation type="journal article" date="2023" name="Plants (Basel)">
        <title>Bridging the Gap: Combining Genomics and Transcriptomics Approaches to Understand Stylosanthes scabra, an Orphan Legume from the Brazilian Caatinga.</title>
        <authorList>
            <person name="Ferreira-Neto J.R.C."/>
            <person name="da Silva M.D."/>
            <person name="Binneck E."/>
            <person name="de Melo N.F."/>
            <person name="da Silva R.H."/>
            <person name="de Melo A.L.T.M."/>
            <person name="Pandolfi V."/>
            <person name="Bustamante F.O."/>
            <person name="Brasileiro-Vidal A.C."/>
            <person name="Benko-Iseppon A.M."/>
        </authorList>
    </citation>
    <scope>NUCLEOTIDE SEQUENCE [LARGE SCALE GENOMIC DNA]</scope>
    <source>
        <tissue evidence="2">Leaves</tissue>
    </source>
</reference>